<dbReference type="SMART" id="SM00507">
    <property type="entry name" value="HNHc"/>
    <property type="match status" value="1"/>
</dbReference>
<evidence type="ECO:0000259" key="1">
    <source>
        <dbReference type="SMART" id="SM00507"/>
    </source>
</evidence>
<dbReference type="EMBL" id="NULO01000059">
    <property type="protein sequence ID" value="PGS99418.1"/>
    <property type="molecule type" value="Genomic_DNA"/>
</dbReference>
<feature type="domain" description="HNH nuclease" evidence="1">
    <location>
        <begin position="10"/>
        <end position="59"/>
    </location>
</feature>
<dbReference type="CDD" id="cd00085">
    <property type="entry name" value="HNHc"/>
    <property type="match status" value="1"/>
</dbReference>
<name>A0A2C1DHH9_BACCE</name>
<evidence type="ECO:0000313" key="3">
    <source>
        <dbReference type="Proteomes" id="UP000225872"/>
    </source>
</evidence>
<dbReference type="RefSeq" id="WP_098786382.1">
    <property type="nucleotide sequence ID" value="NZ_NULO01000059.1"/>
</dbReference>
<evidence type="ECO:0000313" key="2">
    <source>
        <dbReference type="EMBL" id="PGS99418.1"/>
    </source>
</evidence>
<gene>
    <name evidence="2" type="ORF">COD09_17940</name>
</gene>
<dbReference type="AlphaFoldDB" id="A0A2C1DHH9"/>
<protein>
    <recommendedName>
        <fullName evidence="1">HNH nuclease domain-containing protein</fullName>
    </recommendedName>
</protein>
<dbReference type="Proteomes" id="UP000225872">
    <property type="component" value="Unassembled WGS sequence"/>
</dbReference>
<reference evidence="2 3" key="1">
    <citation type="submission" date="2017-09" db="EMBL/GenBank/DDBJ databases">
        <title>Large-scale bioinformatics analysis of Bacillus genomes uncovers conserved roles of natural products in bacterial physiology.</title>
        <authorList>
            <consortium name="Agbiome Team Llc"/>
            <person name="Bleich R.M."/>
            <person name="Grubbs K.J."/>
            <person name="Santa Maria K.C."/>
            <person name="Allen S.E."/>
            <person name="Farag S."/>
            <person name="Shank E.A."/>
            <person name="Bowers A."/>
        </authorList>
    </citation>
    <scope>NUCLEOTIDE SEQUENCE [LARGE SCALE GENOMIC DNA]</scope>
    <source>
        <strain evidence="2 3">AFS041432</strain>
    </source>
</reference>
<sequence length="307" mass="34430">MSKRPSIPSNVALQLRQEAGFGCCKCGCPIIEYHHIVPWEECQHFDPQHMMVLCPTCHTAIGKRERNVQYTIKNNPYSQQQGKVGWKIPLLNSTIQIQMGGKLFIGAGQVLRIDDNRLLELHVDSQGLLEISIDLKDENGVLLATINENQWESDLTNVFDVQHTESKLEIKAEQHKISLKITMIDSVIGISGHFWSNGQHVNIQSSRVSINGASKIIGLDKELLLSNTCLCILSDTGEYFLAGQNYFDDDQVAPLIPIIYKAIEGKNRVTIYTKNGLRKSVMITELDGFTLYTDGGDFELQDISEIV</sequence>
<proteinExistence type="predicted"/>
<dbReference type="InterPro" id="IPR003615">
    <property type="entry name" value="HNH_nuc"/>
</dbReference>
<comment type="caution">
    <text evidence="2">The sequence shown here is derived from an EMBL/GenBank/DDBJ whole genome shotgun (WGS) entry which is preliminary data.</text>
</comment>
<accession>A0A2C1DHH9</accession>
<organism evidence="2 3">
    <name type="scientific">Bacillus cereus</name>
    <dbReference type="NCBI Taxonomy" id="1396"/>
    <lineage>
        <taxon>Bacteria</taxon>
        <taxon>Bacillati</taxon>
        <taxon>Bacillota</taxon>
        <taxon>Bacilli</taxon>
        <taxon>Bacillales</taxon>
        <taxon>Bacillaceae</taxon>
        <taxon>Bacillus</taxon>
        <taxon>Bacillus cereus group</taxon>
    </lineage>
</organism>